<dbReference type="Pfam" id="PF01554">
    <property type="entry name" value="MatE"/>
    <property type="match status" value="2"/>
</dbReference>
<reference evidence="8" key="2">
    <citation type="submission" date="2021-04" db="EMBL/GenBank/DDBJ databases">
        <authorList>
            <person name="Gilroy R."/>
        </authorList>
    </citation>
    <scope>NUCLEOTIDE SEQUENCE</scope>
    <source>
        <strain evidence="8">ChiBcec8-14828</strain>
    </source>
</reference>
<feature type="transmembrane region" description="Helical" evidence="7">
    <location>
        <begin position="133"/>
        <end position="155"/>
    </location>
</feature>
<dbReference type="EMBL" id="DWYA01000026">
    <property type="protein sequence ID" value="HJB39239.1"/>
    <property type="molecule type" value="Genomic_DNA"/>
</dbReference>
<feature type="transmembrane region" description="Helical" evidence="7">
    <location>
        <begin position="21"/>
        <end position="39"/>
    </location>
</feature>
<dbReference type="Proteomes" id="UP000824209">
    <property type="component" value="Unassembled WGS sequence"/>
</dbReference>
<evidence type="ECO:0000256" key="7">
    <source>
        <dbReference type="SAM" id="Phobius"/>
    </source>
</evidence>
<feature type="transmembrane region" description="Helical" evidence="7">
    <location>
        <begin position="414"/>
        <end position="436"/>
    </location>
</feature>
<evidence type="ECO:0000256" key="1">
    <source>
        <dbReference type="ARBA" id="ARBA00004651"/>
    </source>
</evidence>
<keyword evidence="3" id="KW-1003">Cell membrane</keyword>
<evidence type="ECO:0000256" key="4">
    <source>
        <dbReference type="ARBA" id="ARBA00022692"/>
    </source>
</evidence>
<keyword evidence="4 7" id="KW-0812">Transmembrane</keyword>
<accession>A0A9D2M259</accession>
<dbReference type="PIRSF" id="PIRSF006603">
    <property type="entry name" value="DinF"/>
    <property type="match status" value="1"/>
</dbReference>
<dbReference type="CDD" id="cd13134">
    <property type="entry name" value="MATE_like_8"/>
    <property type="match status" value="1"/>
</dbReference>
<evidence type="ECO:0000256" key="2">
    <source>
        <dbReference type="ARBA" id="ARBA00022448"/>
    </source>
</evidence>
<feature type="transmembrane region" description="Helical" evidence="7">
    <location>
        <begin position="323"/>
        <end position="346"/>
    </location>
</feature>
<reference evidence="8" key="1">
    <citation type="journal article" date="2021" name="PeerJ">
        <title>Extensive microbial diversity within the chicken gut microbiome revealed by metagenomics and culture.</title>
        <authorList>
            <person name="Gilroy R."/>
            <person name="Ravi A."/>
            <person name="Getino M."/>
            <person name="Pursley I."/>
            <person name="Horton D.L."/>
            <person name="Alikhan N.F."/>
            <person name="Baker D."/>
            <person name="Gharbi K."/>
            <person name="Hall N."/>
            <person name="Watson M."/>
            <person name="Adriaenssens E.M."/>
            <person name="Foster-Nyarko E."/>
            <person name="Jarju S."/>
            <person name="Secka A."/>
            <person name="Antonio M."/>
            <person name="Oren A."/>
            <person name="Chaudhuri R.R."/>
            <person name="La Ragione R."/>
            <person name="Hildebrand F."/>
            <person name="Pallen M.J."/>
        </authorList>
    </citation>
    <scope>NUCLEOTIDE SEQUENCE</scope>
    <source>
        <strain evidence="8">ChiBcec8-14828</strain>
    </source>
</reference>
<feature type="transmembrane region" description="Helical" evidence="7">
    <location>
        <begin position="162"/>
        <end position="185"/>
    </location>
</feature>
<feature type="transmembrane region" description="Helical" evidence="7">
    <location>
        <begin position="90"/>
        <end position="113"/>
    </location>
</feature>
<comment type="caution">
    <text evidence="8">The sequence shown here is derived from an EMBL/GenBank/DDBJ whole genome shotgun (WGS) entry which is preliminary data.</text>
</comment>
<comment type="subcellular location">
    <subcellularLocation>
        <location evidence="1">Cell membrane</location>
        <topology evidence="1">Multi-pass membrane protein</topology>
    </subcellularLocation>
</comment>
<dbReference type="GO" id="GO:0042910">
    <property type="term" value="F:xenobiotic transmembrane transporter activity"/>
    <property type="evidence" value="ECO:0007669"/>
    <property type="project" value="InterPro"/>
</dbReference>
<dbReference type="NCBIfam" id="TIGR00797">
    <property type="entry name" value="matE"/>
    <property type="match status" value="1"/>
</dbReference>
<feature type="transmembrane region" description="Helical" evidence="7">
    <location>
        <begin position="352"/>
        <end position="376"/>
    </location>
</feature>
<gene>
    <name evidence="8" type="ORF">H9943_02450</name>
</gene>
<organism evidence="8 9">
    <name type="scientific">Candidatus Ruthenibacterium avium</name>
    <dbReference type="NCBI Taxonomy" id="2838751"/>
    <lineage>
        <taxon>Bacteria</taxon>
        <taxon>Bacillati</taxon>
        <taxon>Bacillota</taxon>
        <taxon>Clostridia</taxon>
        <taxon>Eubacteriales</taxon>
        <taxon>Oscillospiraceae</taxon>
        <taxon>Ruthenibacterium</taxon>
    </lineage>
</organism>
<evidence type="ECO:0000256" key="6">
    <source>
        <dbReference type="ARBA" id="ARBA00023136"/>
    </source>
</evidence>
<dbReference type="AlphaFoldDB" id="A0A9D2M259"/>
<keyword evidence="2" id="KW-0813">Transport</keyword>
<dbReference type="GO" id="GO:0005886">
    <property type="term" value="C:plasma membrane"/>
    <property type="evidence" value="ECO:0007669"/>
    <property type="project" value="UniProtKB-SubCell"/>
</dbReference>
<proteinExistence type="predicted"/>
<feature type="transmembrane region" description="Helical" evidence="7">
    <location>
        <begin position="59"/>
        <end position="78"/>
    </location>
</feature>
<name>A0A9D2M259_9FIRM</name>
<dbReference type="InterPro" id="IPR048279">
    <property type="entry name" value="MdtK-like"/>
</dbReference>
<evidence type="ECO:0000313" key="8">
    <source>
        <dbReference type="EMBL" id="HJB39239.1"/>
    </source>
</evidence>
<dbReference type="InterPro" id="IPR002528">
    <property type="entry name" value="MATE_fam"/>
</dbReference>
<dbReference type="GO" id="GO:0015297">
    <property type="term" value="F:antiporter activity"/>
    <property type="evidence" value="ECO:0007669"/>
    <property type="project" value="InterPro"/>
</dbReference>
<dbReference type="InterPro" id="IPR047135">
    <property type="entry name" value="YsiQ"/>
</dbReference>
<keyword evidence="6 7" id="KW-0472">Membrane</keyword>
<evidence type="ECO:0000313" key="9">
    <source>
        <dbReference type="Proteomes" id="UP000824209"/>
    </source>
</evidence>
<protein>
    <submittedName>
        <fullName evidence="8">MATE family efflux transporter</fullName>
    </submittedName>
</protein>
<keyword evidence="5 7" id="KW-1133">Transmembrane helix</keyword>
<dbReference type="PANTHER" id="PTHR42925">
    <property type="entry name" value="MULTIDRUG AND TOXIN EFFLUX PROTEIN MATE FAMILY"/>
    <property type="match status" value="1"/>
</dbReference>
<feature type="transmembrane region" description="Helical" evidence="7">
    <location>
        <begin position="191"/>
        <end position="216"/>
    </location>
</feature>
<sequence>MQMGTRPDASAKSLMKLSWPIFIELILQLLVGNMDQIQLSHFNETAVAAVGNANTIITVVLLTFNVISLAAMILVSQYRGANDLASTNQIYTLSLLVNGLLSLFLAVVLLVFAEGLFSLMQVPQELMAEACTYLRITAAALPFQAIMLTFSAFLRAGAHMKVIMLITGFINVCNIAGNAVLINGIGPLPRLGAAGAALSSSIFRVVGMVLMGWMFFRYTQQARVGISLLRPFPKGLLRRLLEIGLPSGGESLSYNLSQTSCLVFVNMMGTYVVTTRMYAVMFANCIYMLISAASQAGQIVVGHLVGARDLDGANECNKRSLKLFCPITVGIAAVLWVIATPLYGIFSSDERVLALGAQIMAVEVFLEVGRSFNIVLVRNLQAVGDVKFPVLIGIFSQWVIAVGVGYLLGVVLNWGLVGLWVAFALDENLRAVIFLLRWKSGKWRQMKTV</sequence>
<dbReference type="PANTHER" id="PTHR42925:SF1">
    <property type="entry name" value="VIRULENCE FACTOR MVIN"/>
    <property type="match status" value="1"/>
</dbReference>
<feature type="transmembrane region" description="Helical" evidence="7">
    <location>
        <begin position="388"/>
        <end position="408"/>
    </location>
</feature>
<evidence type="ECO:0000256" key="3">
    <source>
        <dbReference type="ARBA" id="ARBA00022475"/>
    </source>
</evidence>
<evidence type="ECO:0000256" key="5">
    <source>
        <dbReference type="ARBA" id="ARBA00022989"/>
    </source>
</evidence>